<organism evidence="2 3">
    <name type="scientific">Populus alba x Populus x berolinensis</name>
    <dbReference type="NCBI Taxonomy" id="444605"/>
    <lineage>
        <taxon>Eukaryota</taxon>
        <taxon>Viridiplantae</taxon>
        <taxon>Streptophyta</taxon>
        <taxon>Embryophyta</taxon>
        <taxon>Tracheophyta</taxon>
        <taxon>Spermatophyta</taxon>
        <taxon>Magnoliopsida</taxon>
        <taxon>eudicotyledons</taxon>
        <taxon>Gunneridae</taxon>
        <taxon>Pentapetalae</taxon>
        <taxon>rosids</taxon>
        <taxon>fabids</taxon>
        <taxon>Malpighiales</taxon>
        <taxon>Salicaceae</taxon>
        <taxon>Saliceae</taxon>
        <taxon>Populus</taxon>
    </lineage>
</organism>
<gene>
    <name evidence="2" type="ORF">NC653_023837</name>
</gene>
<proteinExistence type="predicted"/>
<sequence>MTAYSLLLWLHDMQRRQSKDSRPRKEVDEGRWGSAGEECKRG</sequence>
<reference evidence="2" key="1">
    <citation type="journal article" date="2023" name="Mol. Ecol. Resour.">
        <title>Chromosome-level genome assembly of a triploid poplar Populus alba 'Berolinensis'.</title>
        <authorList>
            <person name="Chen S."/>
            <person name="Yu Y."/>
            <person name="Wang X."/>
            <person name="Wang S."/>
            <person name="Zhang T."/>
            <person name="Zhou Y."/>
            <person name="He R."/>
            <person name="Meng N."/>
            <person name="Wang Y."/>
            <person name="Liu W."/>
            <person name="Liu Z."/>
            <person name="Liu J."/>
            <person name="Guo Q."/>
            <person name="Huang H."/>
            <person name="Sederoff R.R."/>
            <person name="Wang G."/>
            <person name="Qu G."/>
            <person name="Chen S."/>
        </authorList>
    </citation>
    <scope>NUCLEOTIDE SEQUENCE</scope>
    <source>
        <strain evidence="2">SC-2020</strain>
    </source>
</reference>
<comment type="caution">
    <text evidence="2">The sequence shown here is derived from an EMBL/GenBank/DDBJ whole genome shotgun (WGS) entry which is preliminary data.</text>
</comment>
<feature type="region of interest" description="Disordered" evidence="1">
    <location>
        <begin position="15"/>
        <end position="42"/>
    </location>
</feature>
<evidence type="ECO:0000313" key="2">
    <source>
        <dbReference type="EMBL" id="KAJ6986039.1"/>
    </source>
</evidence>
<dbReference type="EMBL" id="JAQIZT010000009">
    <property type="protein sequence ID" value="KAJ6986039.1"/>
    <property type="molecule type" value="Genomic_DNA"/>
</dbReference>
<dbReference type="AlphaFoldDB" id="A0AAD6MIW3"/>
<accession>A0AAD6MIW3</accession>
<protein>
    <submittedName>
        <fullName evidence="2">Uncharacterized protein</fullName>
    </submittedName>
</protein>
<dbReference type="Proteomes" id="UP001164929">
    <property type="component" value="Chromosome 9"/>
</dbReference>
<evidence type="ECO:0000313" key="3">
    <source>
        <dbReference type="Proteomes" id="UP001164929"/>
    </source>
</evidence>
<evidence type="ECO:0000256" key="1">
    <source>
        <dbReference type="SAM" id="MobiDB-lite"/>
    </source>
</evidence>
<keyword evidence="3" id="KW-1185">Reference proteome</keyword>
<name>A0AAD6MIW3_9ROSI</name>